<evidence type="ECO:0000313" key="1">
    <source>
        <dbReference type="EMBL" id="OUM89053.1"/>
    </source>
</evidence>
<organism evidence="1 2">
    <name type="scientific">Bacillus thermozeamaize</name>
    <dbReference type="NCBI Taxonomy" id="230954"/>
    <lineage>
        <taxon>Bacteria</taxon>
        <taxon>Bacillati</taxon>
        <taxon>Bacillota</taxon>
        <taxon>Bacilli</taxon>
        <taxon>Bacillales</taxon>
        <taxon>Bacillaceae</taxon>
        <taxon>Bacillus</taxon>
    </lineage>
</organism>
<proteinExistence type="predicted"/>
<name>A0A1Y3PNX6_9BACI</name>
<reference evidence="2" key="1">
    <citation type="submission" date="2016-06" db="EMBL/GenBank/DDBJ databases">
        <authorList>
            <person name="Nascimento L."/>
            <person name="Pereira R.V."/>
            <person name="Martins L.F."/>
            <person name="Quaggio R.B."/>
            <person name="Silva A.M."/>
            <person name="Setubal J.C."/>
        </authorList>
    </citation>
    <scope>NUCLEOTIDE SEQUENCE [LARGE SCALE GENOMIC DNA]</scope>
</reference>
<protein>
    <submittedName>
        <fullName evidence="1">Uncharacterized protein</fullName>
    </submittedName>
</protein>
<comment type="caution">
    <text evidence="1">The sequence shown here is derived from an EMBL/GenBank/DDBJ whole genome shotgun (WGS) entry which is preliminary data.</text>
</comment>
<sequence>MMGYAKPMLLECGNSEDIIRGECGFGLENITLDKTGAYKTTKYIWDYGAPFVCPGPGVINICRRCELTTADCSTAESKC</sequence>
<dbReference type="AlphaFoldDB" id="A0A1Y3PNX6"/>
<dbReference type="Proteomes" id="UP000196475">
    <property type="component" value="Unassembled WGS sequence"/>
</dbReference>
<dbReference type="EMBL" id="LZRT01000053">
    <property type="protein sequence ID" value="OUM89053.1"/>
    <property type="molecule type" value="Genomic_DNA"/>
</dbReference>
<evidence type="ECO:0000313" key="2">
    <source>
        <dbReference type="Proteomes" id="UP000196475"/>
    </source>
</evidence>
<gene>
    <name evidence="1" type="ORF">BAA01_13445</name>
</gene>
<accession>A0A1Y3PNX6</accession>